<dbReference type="GO" id="GO:0003755">
    <property type="term" value="F:peptidyl-prolyl cis-trans isomerase activity"/>
    <property type="evidence" value="ECO:0007669"/>
    <property type="project" value="UniProtKB-KW"/>
</dbReference>
<evidence type="ECO:0000256" key="1">
    <source>
        <dbReference type="PROSITE-ProRule" id="PRU00278"/>
    </source>
</evidence>
<dbReference type="InterPro" id="IPR000297">
    <property type="entry name" value="PPIase_PpiC"/>
</dbReference>
<keyword evidence="5" id="KW-1185">Reference proteome</keyword>
<keyword evidence="1" id="KW-0413">Isomerase</keyword>
<gene>
    <name evidence="4" type="ORF">EPD60_08410</name>
</gene>
<keyword evidence="1" id="KW-0697">Rotamase</keyword>
<evidence type="ECO:0000256" key="2">
    <source>
        <dbReference type="SAM" id="SignalP"/>
    </source>
</evidence>
<keyword evidence="2" id="KW-0732">Signal</keyword>
<dbReference type="AlphaFoldDB" id="A0A4R1BAR2"/>
<dbReference type="EMBL" id="SJZI01000042">
    <property type="protein sequence ID" value="TCJ14027.1"/>
    <property type="molecule type" value="Genomic_DNA"/>
</dbReference>
<protein>
    <recommendedName>
        <fullName evidence="3">PpiC domain-containing protein</fullName>
    </recommendedName>
</protein>
<dbReference type="SUPFAM" id="SSF54534">
    <property type="entry name" value="FKBP-like"/>
    <property type="match status" value="2"/>
</dbReference>
<dbReference type="PANTHER" id="PTHR47245">
    <property type="entry name" value="PEPTIDYLPROLYL ISOMERASE"/>
    <property type="match status" value="1"/>
</dbReference>
<sequence>MRSSRSARKNRKPELPNKLMMIRRILFAAGLLCAAGGASAQTLFTYGRDTVTVPEFRAAWKKNNTAKGNGALNDYLELYIASRLKIREAKRLGYDTLPQMTTDLQNLREQLLPTYLNDLAGVDALVAEARERSKKNIRLSHIFIAAKEGADTTSAWKRAQEALALLQKGTPFATVARQYSDDPSVKENGGDLGNVGVFSLPYELENLAWHTPAGKVSALHRSRAGYHILKNNGERPDGGTFRGAQILLAFPPGATDADKAVIKKRADSLYTRLLKGDDIGKLAGRFSNDVVSAANGGQMPEINAGQYDARFEDKVFALPKDGAITPPFLTSHGWHIVKRLSLKPRSTGDSAQVAQSLRERVEASDRMNTVRAALVAKVRAQAGYRELNFSRADLQAFTDSLLDYKKPGRTLSVESTTPLLAIGTSTIYAADWIAYAGNNRFRSDGTGTKPFDELWREFADASAISQYKANLERYNPAFRAQMEEFRDGNLFFEIMQREVWGPAQSDSAGLERYYNAHRSQYTWKQSADAVLFYTSDAATAKAARAAIAKAPANWRTTLSAFDDKVAVDSNRFELEQIPNPGKAVLKPGLVTETLVNNTDGSASFGLVLKLHPANQPRTFAEARGQVITDYQKELEDKWVNALRAKYPVTINQKELLELMKK</sequence>
<proteinExistence type="predicted"/>
<dbReference type="OrthoDB" id="14196at2"/>
<dbReference type="Pfam" id="PF00639">
    <property type="entry name" value="Rotamase"/>
    <property type="match status" value="2"/>
</dbReference>
<dbReference type="InterPro" id="IPR023058">
    <property type="entry name" value="PPIase_PpiC_CS"/>
</dbReference>
<dbReference type="InterPro" id="IPR050245">
    <property type="entry name" value="PrsA_foldase"/>
</dbReference>
<organism evidence="4 5">
    <name type="scientific">Flaviaesturariibacter flavus</name>
    <dbReference type="NCBI Taxonomy" id="2502780"/>
    <lineage>
        <taxon>Bacteria</taxon>
        <taxon>Pseudomonadati</taxon>
        <taxon>Bacteroidota</taxon>
        <taxon>Chitinophagia</taxon>
        <taxon>Chitinophagales</taxon>
        <taxon>Chitinophagaceae</taxon>
        <taxon>Flaviaestuariibacter</taxon>
    </lineage>
</organism>
<feature type="domain" description="PpiC" evidence="3">
    <location>
        <begin position="134"/>
        <end position="233"/>
    </location>
</feature>
<evidence type="ECO:0000259" key="3">
    <source>
        <dbReference type="PROSITE" id="PS50198"/>
    </source>
</evidence>
<dbReference type="PANTHER" id="PTHR47245:SF2">
    <property type="entry name" value="PEPTIDYL-PROLYL CIS-TRANS ISOMERASE HP_0175-RELATED"/>
    <property type="match status" value="1"/>
</dbReference>
<name>A0A4R1BAR2_9BACT</name>
<accession>A0A4R1BAR2</accession>
<feature type="chain" id="PRO_5020519249" description="PpiC domain-containing protein" evidence="2">
    <location>
        <begin position="41"/>
        <end position="661"/>
    </location>
</feature>
<evidence type="ECO:0000313" key="5">
    <source>
        <dbReference type="Proteomes" id="UP000295334"/>
    </source>
</evidence>
<comment type="caution">
    <text evidence="4">The sequence shown here is derived from an EMBL/GenBank/DDBJ whole genome shotgun (WGS) entry which is preliminary data.</text>
</comment>
<evidence type="ECO:0000313" key="4">
    <source>
        <dbReference type="EMBL" id="TCJ14027.1"/>
    </source>
</evidence>
<reference evidence="4 5" key="1">
    <citation type="submission" date="2019-03" db="EMBL/GenBank/DDBJ databases">
        <authorList>
            <person name="Kim M.K.M."/>
        </authorList>
    </citation>
    <scope>NUCLEOTIDE SEQUENCE [LARGE SCALE GENOMIC DNA]</scope>
    <source>
        <strain evidence="4 5">17J68-12</strain>
    </source>
</reference>
<dbReference type="PROSITE" id="PS01096">
    <property type="entry name" value="PPIC_PPIASE_1"/>
    <property type="match status" value="1"/>
</dbReference>
<feature type="signal peptide" evidence="2">
    <location>
        <begin position="1"/>
        <end position="40"/>
    </location>
</feature>
<feature type="domain" description="PpiC" evidence="3">
    <location>
        <begin position="238"/>
        <end position="341"/>
    </location>
</feature>
<dbReference type="PROSITE" id="PS50198">
    <property type="entry name" value="PPIC_PPIASE_2"/>
    <property type="match status" value="2"/>
</dbReference>
<dbReference type="Proteomes" id="UP000295334">
    <property type="component" value="Unassembled WGS sequence"/>
</dbReference>
<dbReference type="Gene3D" id="3.10.50.40">
    <property type="match status" value="2"/>
</dbReference>
<dbReference type="InterPro" id="IPR046357">
    <property type="entry name" value="PPIase_dom_sf"/>
</dbReference>